<sequence>MAINFDPIFDGMQNGPEKIKGNFDKVNDGFSWGPQQKFLNLNGMTDNFDYYKIRNDGNEVLITLYVTGDGNGSCYLPTSISKRIGYSLSTQIVGRTDNNGIGFMNINTDTGKCTFHKPDGSGMYIQALVPLV</sequence>
<comment type="caution">
    <text evidence="1">The sequence shown here is derived from an EMBL/GenBank/DDBJ whole genome shotgun (WGS) entry which is preliminary data.</text>
</comment>
<name>A0A9X6S6L8_9LACO</name>
<evidence type="ECO:0000313" key="2">
    <source>
        <dbReference type="Proteomes" id="UP000218139"/>
    </source>
</evidence>
<dbReference type="RefSeq" id="WP_086201799.1">
    <property type="nucleotide sequence ID" value="NZ_LXZG01000162.1"/>
</dbReference>
<dbReference type="EMBL" id="LXZO01000011">
    <property type="protein sequence ID" value="PAY50288.1"/>
    <property type="molecule type" value="Genomic_DNA"/>
</dbReference>
<dbReference type="Proteomes" id="UP000218139">
    <property type="component" value="Unassembled WGS sequence"/>
</dbReference>
<evidence type="ECO:0000313" key="1">
    <source>
        <dbReference type="EMBL" id="PAY50288.1"/>
    </source>
</evidence>
<organism evidence="1 2">
    <name type="scientific">Ligilactobacillus salivarius</name>
    <dbReference type="NCBI Taxonomy" id="1624"/>
    <lineage>
        <taxon>Bacteria</taxon>
        <taxon>Bacillati</taxon>
        <taxon>Bacillota</taxon>
        <taxon>Bacilli</taxon>
        <taxon>Lactobacillales</taxon>
        <taxon>Lactobacillaceae</taxon>
        <taxon>Ligilactobacillus</taxon>
    </lineage>
</organism>
<proteinExistence type="predicted"/>
<protein>
    <submittedName>
        <fullName evidence="1">Uncharacterized protein</fullName>
    </submittedName>
</protein>
<dbReference type="AlphaFoldDB" id="A0A9X6S6L8"/>
<reference evidence="1 2" key="1">
    <citation type="submission" date="2016-05" db="EMBL/GenBank/DDBJ databases">
        <authorList>
            <person name="Lee J.-Y."/>
            <person name="Kim E.B."/>
            <person name="Choi Y.-J."/>
        </authorList>
    </citation>
    <scope>NUCLEOTIDE SEQUENCE [LARGE SCALE GENOMIC DNA]</scope>
    <source>
        <strain evidence="1 2">KLA006</strain>
    </source>
</reference>
<accession>A0A9X6S6L8</accession>
<gene>
    <name evidence="1" type="ORF">A8C52_03985</name>
</gene>